<feature type="non-terminal residue" evidence="1">
    <location>
        <position position="1"/>
    </location>
</feature>
<reference evidence="1" key="1">
    <citation type="journal article" date="2015" name="Nature">
        <title>Complex archaea that bridge the gap between prokaryotes and eukaryotes.</title>
        <authorList>
            <person name="Spang A."/>
            <person name="Saw J.H."/>
            <person name="Jorgensen S.L."/>
            <person name="Zaremba-Niedzwiedzka K."/>
            <person name="Martijn J."/>
            <person name="Lind A.E."/>
            <person name="van Eijk R."/>
            <person name="Schleper C."/>
            <person name="Guy L."/>
            <person name="Ettema T.J."/>
        </authorList>
    </citation>
    <scope>NUCLEOTIDE SEQUENCE</scope>
</reference>
<gene>
    <name evidence="1" type="ORF">LCGC14_1856380</name>
</gene>
<organism evidence="1">
    <name type="scientific">marine sediment metagenome</name>
    <dbReference type="NCBI Taxonomy" id="412755"/>
    <lineage>
        <taxon>unclassified sequences</taxon>
        <taxon>metagenomes</taxon>
        <taxon>ecological metagenomes</taxon>
    </lineage>
</organism>
<accession>A0A0F9G998</accession>
<dbReference type="EMBL" id="LAZR01018721">
    <property type="protein sequence ID" value="KKL95258.1"/>
    <property type="molecule type" value="Genomic_DNA"/>
</dbReference>
<protein>
    <recommendedName>
        <fullName evidence="2">HipA N-terminal subdomain 1 domain-containing protein</fullName>
    </recommendedName>
</protein>
<evidence type="ECO:0008006" key="2">
    <source>
        <dbReference type="Google" id="ProtNLM"/>
    </source>
</evidence>
<name>A0A0F9G998_9ZZZZ</name>
<sequence>PYEFPALPKETFKGLPGTLADALPDKFGNRLIDAWLAE</sequence>
<comment type="caution">
    <text evidence="1">The sequence shown here is derived from an EMBL/GenBank/DDBJ whole genome shotgun (WGS) entry which is preliminary data.</text>
</comment>
<evidence type="ECO:0000313" key="1">
    <source>
        <dbReference type="EMBL" id="KKL95258.1"/>
    </source>
</evidence>
<dbReference type="AlphaFoldDB" id="A0A0F9G998"/>
<proteinExistence type="predicted"/>